<evidence type="ECO:0000256" key="5">
    <source>
        <dbReference type="ARBA" id="ARBA00022553"/>
    </source>
</evidence>
<evidence type="ECO:0000313" key="21">
    <source>
        <dbReference type="Proteomes" id="UP000314983"/>
    </source>
</evidence>
<dbReference type="GO" id="GO:0006508">
    <property type="term" value="P:proteolysis"/>
    <property type="evidence" value="ECO:0007669"/>
    <property type="project" value="UniProtKB-KW"/>
</dbReference>
<dbReference type="Gene3D" id="1.10.533.10">
    <property type="entry name" value="Death Domain, Fas"/>
    <property type="match status" value="2"/>
</dbReference>
<organism evidence="20 21">
    <name type="scientific">Electrophorus electricus</name>
    <name type="common">Electric eel</name>
    <name type="synonym">Gymnotus electricus</name>
    <dbReference type="NCBI Taxonomy" id="8005"/>
    <lineage>
        <taxon>Eukaryota</taxon>
        <taxon>Metazoa</taxon>
        <taxon>Chordata</taxon>
        <taxon>Craniata</taxon>
        <taxon>Vertebrata</taxon>
        <taxon>Euteleostomi</taxon>
        <taxon>Actinopterygii</taxon>
        <taxon>Neopterygii</taxon>
        <taxon>Teleostei</taxon>
        <taxon>Ostariophysi</taxon>
        <taxon>Gymnotiformes</taxon>
        <taxon>Gymnotoidei</taxon>
        <taxon>Gymnotidae</taxon>
        <taxon>Electrophorus</taxon>
    </lineage>
</organism>
<dbReference type="OMA" id="HTEARRC"/>
<evidence type="ECO:0000313" key="20">
    <source>
        <dbReference type="Ensembl" id="ENSEEEP00000023204.2"/>
    </source>
</evidence>
<dbReference type="CDD" id="cd08334">
    <property type="entry name" value="DED_Caspase_8_10_r2"/>
    <property type="match status" value="1"/>
</dbReference>
<dbReference type="InterPro" id="IPR015917">
    <property type="entry name" value="Pept_C14A"/>
</dbReference>
<dbReference type="GO" id="GO:0005886">
    <property type="term" value="C:plasma membrane"/>
    <property type="evidence" value="ECO:0007669"/>
    <property type="project" value="UniProtKB-ARBA"/>
</dbReference>
<dbReference type="InterPro" id="IPR011029">
    <property type="entry name" value="DEATH-like_dom_sf"/>
</dbReference>
<dbReference type="SUPFAM" id="SSF47986">
    <property type="entry name" value="DEATH domain"/>
    <property type="match status" value="2"/>
</dbReference>
<dbReference type="STRING" id="8005.ENSEEEP00000023204"/>
<evidence type="ECO:0000259" key="17">
    <source>
        <dbReference type="PROSITE" id="PS50168"/>
    </source>
</evidence>
<dbReference type="InterPro" id="IPR001309">
    <property type="entry name" value="Pept_C14_p20"/>
</dbReference>
<dbReference type="SMART" id="SM00031">
    <property type="entry name" value="DED"/>
    <property type="match status" value="1"/>
</dbReference>
<keyword evidence="10" id="KW-0788">Thiol protease</keyword>
<keyword evidence="5" id="KW-0597">Phosphoprotein</keyword>
<dbReference type="GO" id="GO:0004197">
    <property type="term" value="F:cysteine-type endopeptidase activity"/>
    <property type="evidence" value="ECO:0007669"/>
    <property type="project" value="InterPro"/>
</dbReference>
<dbReference type="GO" id="GO:0032991">
    <property type="term" value="C:protein-containing complex"/>
    <property type="evidence" value="ECO:0007669"/>
    <property type="project" value="UniProtKB-ARBA"/>
</dbReference>
<dbReference type="GO" id="GO:0005737">
    <property type="term" value="C:cytoplasm"/>
    <property type="evidence" value="ECO:0007669"/>
    <property type="project" value="UniProtKB-SubCell"/>
</dbReference>
<dbReference type="EC" id="3.4.22.61" evidence="14"/>
<evidence type="ECO:0000256" key="12">
    <source>
        <dbReference type="ARBA" id="ARBA00023242"/>
    </source>
</evidence>
<reference evidence="20" key="3">
    <citation type="submission" date="2020-05" db="EMBL/GenBank/DDBJ databases">
        <title>Electrophorus electricus (electric eel) genome, fEleEle1, primary haplotype.</title>
        <authorList>
            <person name="Myers G."/>
            <person name="Meyer A."/>
            <person name="Fedrigo O."/>
            <person name="Formenti G."/>
            <person name="Rhie A."/>
            <person name="Tracey A."/>
            <person name="Sims Y."/>
            <person name="Jarvis E.D."/>
        </authorList>
    </citation>
    <scope>NUCLEOTIDE SEQUENCE [LARGE SCALE GENOMIC DNA]</scope>
</reference>
<dbReference type="SMART" id="SM00115">
    <property type="entry name" value="CASc"/>
    <property type="match status" value="1"/>
</dbReference>
<reference evidence="20" key="5">
    <citation type="submission" date="2025-09" db="UniProtKB">
        <authorList>
            <consortium name="Ensembl"/>
        </authorList>
    </citation>
    <scope>IDENTIFICATION</scope>
</reference>
<dbReference type="InterPro" id="IPR011600">
    <property type="entry name" value="Pept_C14_caspase"/>
</dbReference>
<dbReference type="PRINTS" id="PR00376">
    <property type="entry name" value="IL1BCENZYME"/>
</dbReference>
<evidence type="ECO:0000256" key="9">
    <source>
        <dbReference type="ARBA" id="ARBA00022801"/>
    </source>
</evidence>
<dbReference type="InterPro" id="IPR001875">
    <property type="entry name" value="DED_dom"/>
</dbReference>
<reference evidence="20" key="4">
    <citation type="submission" date="2025-08" db="UniProtKB">
        <authorList>
            <consortium name="Ensembl"/>
        </authorList>
    </citation>
    <scope>IDENTIFICATION</scope>
</reference>
<evidence type="ECO:0000256" key="8">
    <source>
        <dbReference type="ARBA" id="ARBA00022737"/>
    </source>
</evidence>
<feature type="domain" description="DED" evidence="17">
    <location>
        <begin position="74"/>
        <end position="138"/>
    </location>
</feature>
<dbReference type="GeneTree" id="ENSGT00940000160994"/>
<dbReference type="InterPro" id="IPR029030">
    <property type="entry name" value="Caspase-like_dom_sf"/>
</dbReference>
<dbReference type="GO" id="GO:0043065">
    <property type="term" value="P:positive regulation of apoptotic process"/>
    <property type="evidence" value="ECO:0007669"/>
    <property type="project" value="UniProtKB-ARBA"/>
</dbReference>
<dbReference type="FunFam" id="3.40.50.1460:FF:000008">
    <property type="entry name" value="caspase-8 isoform X1"/>
    <property type="match status" value="1"/>
</dbReference>
<dbReference type="PROSITE" id="PS01122">
    <property type="entry name" value="CASPASE_CYS"/>
    <property type="match status" value="1"/>
</dbReference>
<evidence type="ECO:0000256" key="4">
    <source>
        <dbReference type="ARBA" id="ARBA00022490"/>
    </source>
</evidence>
<dbReference type="PROSITE" id="PS50207">
    <property type="entry name" value="CASPASE_P10"/>
    <property type="match status" value="1"/>
</dbReference>
<evidence type="ECO:0000256" key="14">
    <source>
        <dbReference type="ARBA" id="ARBA00066479"/>
    </source>
</evidence>
<evidence type="ECO:0000256" key="16">
    <source>
        <dbReference type="RuleBase" id="RU003971"/>
    </source>
</evidence>
<dbReference type="Proteomes" id="UP000314983">
    <property type="component" value="Chromosome 2"/>
</dbReference>
<reference evidence="21" key="2">
    <citation type="journal article" date="2017" name="Sci. Adv.">
        <title>A tail of two voltages: Proteomic comparison of the three electric organs of the electric eel.</title>
        <authorList>
            <person name="Traeger L.L."/>
            <person name="Sabat G."/>
            <person name="Barrett-Wilt G.A."/>
            <person name="Wells G.B."/>
            <person name="Sussman M.R."/>
        </authorList>
    </citation>
    <scope>NUCLEOTIDE SEQUENCE [LARGE SCALE GENOMIC DNA]</scope>
</reference>
<dbReference type="CDD" id="cd00032">
    <property type="entry name" value="CASc"/>
    <property type="match status" value="1"/>
</dbReference>
<evidence type="ECO:0000256" key="15">
    <source>
        <dbReference type="ARBA" id="ARBA00068172"/>
    </source>
</evidence>
<feature type="domain" description="DED" evidence="17">
    <location>
        <begin position="1"/>
        <end position="61"/>
    </location>
</feature>
<keyword evidence="8" id="KW-0677">Repeat</keyword>
<reference evidence="21" key="1">
    <citation type="journal article" date="2014" name="Science">
        <title>Nonhuman genetics. Genomic basis for the convergent evolution of electric organs.</title>
        <authorList>
            <person name="Gallant J.R."/>
            <person name="Traeger L.L."/>
            <person name="Volkening J.D."/>
            <person name="Moffett H."/>
            <person name="Chen P.H."/>
            <person name="Novina C.D."/>
            <person name="Phillips G.N.Jr."/>
            <person name="Anand R."/>
            <person name="Wells G.B."/>
            <person name="Pinch M."/>
            <person name="Guth R."/>
            <person name="Unguez G.A."/>
            <person name="Albert J.S."/>
            <person name="Zakon H.H."/>
            <person name="Samanta M.P."/>
            <person name="Sussman M.R."/>
        </authorList>
    </citation>
    <scope>NUCLEOTIDE SEQUENCE [LARGE SCALE GENOMIC DNA]</scope>
</reference>
<protein>
    <recommendedName>
        <fullName evidence="15">Caspase-8</fullName>
        <ecNumber evidence="14">3.4.22.61</ecNumber>
    </recommendedName>
</protein>
<dbReference type="GO" id="GO:0051604">
    <property type="term" value="P:protein maturation"/>
    <property type="evidence" value="ECO:0007669"/>
    <property type="project" value="UniProtKB-ARBA"/>
</dbReference>
<proteinExistence type="inferred from homology"/>
<dbReference type="Pfam" id="PF01335">
    <property type="entry name" value="DED"/>
    <property type="match status" value="1"/>
</dbReference>
<evidence type="ECO:0000256" key="11">
    <source>
        <dbReference type="ARBA" id="ARBA00023145"/>
    </source>
</evidence>
<dbReference type="GO" id="GO:0005634">
    <property type="term" value="C:nucleus"/>
    <property type="evidence" value="ECO:0007669"/>
    <property type="project" value="UniProtKB-SubCell"/>
</dbReference>
<keyword evidence="11" id="KW-0865">Zymogen</keyword>
<dbReference type="InterPro" id="IPR002138">
    <property type="entry name" value="Pept_C14_p10"/>
</dbReference>
<dbReference type="PANTHER" id="PTHR48169:SF7">
    <property type="entry name" value="CASPASE 10"/>
    <property type="match status" value="1"/>
</dbReference>
<keyword evidence="4" id="KW-0963">Cytoplasm</keyword>
<dbReference type="PROSITE" id="PS50168">
    <property type="entry name" value="DED"/>
    <property type="match status" value="2"/>
</dbReference>
<name>A0A4W4FGF6_ELEEL</name>
<keyword evidence="7" id="KW-0053">Apoptosis</keyword>
<dbReference type="InterPro" id="IPR033139">
    <property type="entry name" value="Caspase_cys_AS"/>
</dbReference>
<evidence type="ECO:0000256" key="13">
    <source>
        <dbReference type="ARBA" id="ARBA00051626"/>
    </source>
</evidence>
<evidence type="ECO:0000256" key="3">
    <source>
        <dbReference type="ARBA" id="ARBA00010134"/>
    </source>
</evidence>
<keyword evidence="12" id="KW-0539">Nucleus</keyword>
<dbReference type="PANTHER" id="PTHR48169">
    <property type="entry name" value="DED DOMAIN-CONTAINING PROTEIN"/>
    <property type="match status" value="1"/>
</dbReference>
<dbReference type="Pfam" id="PF00656">
    <property type="entry name" value="Peptidase_C14"/>
    <property type="match status" value="1"/>
</dbReference>
<feature type="domain" description="Caspase family p10" evidence="18">
    <location>
        <begin position="371"/>
        <end position="458"/>
    </location>
</feature>
<keyword evidence="9" id="KW-0378">Hydrolase</keyword>
<comment type="catalytic activity">
    <reaction evidence="13">
        <text>Strict requirement for Asp at position P1 and has a preferred cleavage sequence of (Leu/Asp/Val)-Glu-Thr-Asp-|-(Gly/Ser/Ala).</text>
        <dbReference type="EC" id="3.4.22.61"/>
    </reaction>
</comment>
<evidence type="ECO:0000256" key="1">
    <source>
        <dbReference type="ARBA" id="ARBA00004123"/>
    </source>
</evidence>
<evidence type="ECO:0000256" key="2">
    <source>
        <dbReference type="ARBA" id="ARBA00004496"/>
    </source>
</evidence>
<dbReference type="PROSITE" id="PS50208">
    <property type="entry name" value="CASPASE_P20"/>
    <property type="match status" value="1"/>
</dbReference>
<sequence>VLDLTLLCSDLLKQDLGSVTAGRDLFSLLQNRGLLTSYDPSLLIELLQIIKRSSLVRDLRLKMHPQLPGTRISPYRRLLYELQENMSSDDLKNFKFLLIETLPRKKLQQDMTMLQLFLEMEKINFLDADNLDNLEKLIGDICPRLNKLISQFKTEHGAGVIAQETKLRSNSGSLDLSVTIEAVQVSHTLYYRDRHDARLSWQQFVYLKLEEYNMKGDWRGFCLIINNYKFSCPNLKDRHGTDKDEKRLVGVFQWLGFETQTVQDCNRTQMLQELEQLRTRDHSQADCVVCCVLTHGYNGGIHGVDGSKVALRELMGPLSGHCCPLLSQKPKLFFIQACQGTKHQEVVFLHSDGLDDSSSINVGISCDAAVPSNSIPSHADFLMALATVPLYTSYRDKVKGTWFIQSLCDSLLQMVPRGVDLLSILTHVNNEVSKKTDPYGTKKQIPQPGFTLRKRVVFPVPKHPPTL</sequence>
<dbReference type="Ensembl" id="ENSEEET00000023463.2">
    <property type="protein sequence ID" value="ENSEEEP00000023204.2"/>
    <property type="gene ID" value="ENSEEEG00000011250.2"/>
</dbReference>
<evidence type="ECO:0000259" key="18">
    <source>
        <dbReference type="PROSITE" id="PS50207"/>
    </source>
</evidence>
<dbReference type="GO" id="GO:0006915">
    <property type="term" value="P:apoptotic process"/>
    <property type="evidence" value="ECO:0007669"/>
    <property type="project" value="UniProtKB-KW"/>
</dbReference>
<gene>
    <name evidence="20" type="primary">CASP10</name>
</gene>
<feature type="domain" description="Caspase family p20" evidence="19">
    <location>
        <begin position="218"/>
        <end position="342"/>
    </location>
</feature>
<keyword evidence="21" id="KW-1185">Reference proteome</keyword>
<comment type="similarity">
    <text evidence="3 16">Belongs to the peptidase C14A family.</text>
</comment>
<comment type="subcellular location">
    <subcellularLocation>
        <location evidence="2">Cytoplasm</location>
    </subcellularLocation>
    <subcellularLocation>
        <location evidence="1">Nucleus</location>
    </subcellularLocation>
</comment>
<evidence type="ECO:0000256" key="10">
    <source>
        <dbReference type="ARBA" id="ARBA00022807"/>
    </source>
</evidence>
<dbReference type="Gene3D" id="3.40.50.1460">
    <property type="match status" value="1"/>
</dbReference>
<evidence type="ECO:0000259" key="19">
    <source>
        <dbReference type="PROSITE" id="PS50208"/>
    </source>
</evidence>
<dbReference type="AlphaFoldDB" id="A0A4W4FGF6"/>
<evidence type="ECO:0000256" key="6">
    <source>
        <dbReference type="ARBA" id="ARBA00022670"/>
    </source>
</evidence>
<keyword evidence="6" id="KW-0645">Protease</keyword>
<dbReference type="FunFam" id="1.10.533.10:FF:000016">
    <property type="entry name" value="CASP8 and FADD-like apoptosis regulator"/>
    <property type="match status" value="1"/>
</dbReference>
<accession>A0A4W4FGF6</accession>
<dbReference type="InterPro" id="IPR016129">
    <property type="entry name" value="Caspase_his_AS"/>
</dbReference>
<dbReference type="PROSITE" id="PS01121">
    <property type="entry name" value="CASPASE_HIS"/>
    <property type="match status" value="1"/>
</dbReference>
<evidence type="ECO:0000256" key="7">
    <source>
        <dbReference type="ARBA" id="ARBA00022703"/>
    </source>
</evidence>
<dbReference type="SUPFAM" id="SSF52129">
    <property type="entry name" value="Caspase-like"/>
    <property type="match status" value="1"/>
</dbReference>